<sequence length="184" mass="20527">MYKVVTKEDTIRIPAEYMRKGQSLDQHIDRLSMDAFEGKFDDENRFVLVTNNHKTIGRGRIIHGDGAIYQRVQFDAVLFCMDDQEVVEGAVSEVNEFGAFVRIGPMEALLHKSQIMDEPVDINIGANKITGRQTGKELGVGSFVRARIVSLSPDTSDPRRSKIGLTSKQDGLGSPNWEQNKGSE</sequence>
<dbReference type="InterPro" id="IPR036898">
    <property type="entry name" value="RNA_pol_Rpb7-like_N_sf"/>
</dbReference>
<keyword evidence="2 4" id="KW-0240">DNA-directed RNA polymerase</keyword>
<comment type="domain">
    <text evidence="4">Forms 2 domains with an elongated structure; Rpo4 packs into the hinge region between the 2 domains.</text>
</comment>
<dbReference type="InterPro" id="IPR003029">
    <property type="entry name" value="S1_domain"/>
</dbReference>
<comment type="similarity">
    <text evidence="1 4">Belongs to the eukaryotic RPB7/RPC8 RNA polymerase subunit family.</text>
</comment>
<protein>
    <recommendedName>
        <fullName evidence="4">DNA-directed RNA polymerase subunit Rpo7</fullName>
        <ecNumber evidence="4">2.7.7.6</ecNumber>
    </recommendedName>
    <alternativeName>
        <fullName evidence="4">DNA-directed RNA polymerase subunit E</fullName>
    </alternativeName>
</protein>
<keyword evidence="4" id="KW-0808">Transferase</keyword>
<organism evidence="7">
    <name type="scientific">uncultured archaeon MedDCM-OCT-S06-C18</name>
    <dbReference type="NCBI Taxonomy" id="743094"/>
    <lineage>
        <taxon>Archaea</taxon>
        <taxon>environmental samples</taxon>
    </lineage>
</organism>
<dbReference type="SMART" id="SM00316">
    <property type="entry name" value="S1"/>
    <property type="match status" value="1"/>
</dbReference>
<dbReference type="GO" id="GO:0006352">
    <property type="term" value="P:DNA-templated transcription initiation"/>
    <property type="evidence" value="ECO:0007669"/>
    <property type="project" value="InterPro"/>
</dbReference>
<accession>D6PBS5</accession>
<dbReference type="GO" id="GO:0003677">
    <property type="term" value="F:DNA binding"/>
    <property type="evidence" value="ECO:0007669"/>
    <property type="project" value="InterPro"/>
</dbReference>
<keyword evidence="4" id="KW-0548">Nucleotidyltransferase</keyword>
<keyword evidence="4" id="KW-0963">Cytoplasm</keyword>
<dbReference type="AlphaFoldDB" id="D6PBS5"/>
<proteinExistence type="inferred from homology"/>
<dbReference type="HAMAP" id="MF_00865">
    <property type="entry name" value="RNApol_arch_Rpo7"/>
    <property type="match status" value="1"/>
</dbReference>
<evidence type="ECO:0000256" key="3">
    <source>
        <dbReference type="ARBA" id="ARBA00023163"/>
    </source>
</evidence>
<evidence type="ECO:0000256" key="2">
    <source>
        <dbReference type="ARBA" id="ARBA00022478"/>
    </source>
</evidence>
<feature type="region of interest" description="Disordered" evidence="5">
    <location>
        <begin position="153"/>
        <end position="184"/>
    </location>
</feature>
<dbReference type="GO" id="GO:0000428">
    <property type="term" value="C:DNA-directed RNA polymerase complex"/>
    <property type="evidence" value="ECO:0007669"/>
    <property type="project" value="UniProtKB-KW"/>
</dbReference>
<comment type="subunit">
    <text evidence="4">Part of the RNA polymerase complex. Forms a stalk with Rpo4 that extends from the main structure.</text>
</comment>
<evidence type="ECO:0000259" key="6">
    <source>
        <dbReference type="PROSITE" id="PS50126"/>
    </source>
</evidence>
<dbReference type="InterPro" id="IPR004519">
    <property type="entry name" value="RNAP_E/RPC8"/>
</dbReference>
<evidence type="ECO:0000256" key="4">
    <source>
        <dbReference type="HAMAP-Rule" id="MF_00865"/>
    </source>
</evidence>
<dbReference type="InterPro" id="IPR005576">
    <property type="entry name" value="Rpb7-like_N"/>
</dbReference>
<dbReference type="Pfam" id="PF03876">
    <property type="entry name" value="SHS2_Rpb7-N"/>
    <property type="match status" value="1"/>
</dbReference>
<evidence type="ECO:0000256" key="5">
    <source>
        <dbReference type="SAM" id="MobiDB-lite"/>
    </source>
</evidence>
<dbReference type="EMBL" id="GU942968">
    <property type="protein sequence ID" value="ADD93176.1"/>
    <property type="molecule type" value="Genomic_DNA"/>
</dbReference>
<comment type="subcellular location">
    <subcellularLocation>
        <location evidence="4">Cytoplasm</location>
    </subcellularLocation>
</comment>
<dbReference type="PANTHER" id="PTHR12709">
    <property type="entry name" value="DNA-DIRECTED RNA POLYMERASE II, III"/>
    <property type="match status" value="1"/>
</dbReference>
<dbReference type="GO" id="GO:0005737">
    <property type="term" value="C:cytoplasm"/>
    <property type="evidence" value="ECO:0007669"/>
    <property type="project" value="UniProtKB-SubCell"/>
</dbReference>
<keyword evidence="3 4" id="KW-0804">Transcription</keyword>
<name>D6PBS5_9ARCH</name>
<dbReference type="NCBIfam" id="TIGR00448">
    <property type="entry name" value="rpoE"/>
    <property type="match status" value="1"/>
</dbReference>
<reference evidence="7" key="1">
    <citation type="journal article" date="2010" name="ISME J.">
        <title>Metagenome of the Mediterranean deep chlorophyll maximum studied by direct and fosmid library 454 pyrosequencing.</title>
        <authorList>
            <person name="Ghai R."/>
            <person name="Martin-Cuadrado A.B."/>
            <person name="Molto A.G."/>
            <person name="Heredia I.G."/>
            <person name="Cabrera R."/>
            <person name="Martin J."/>
            <person name="Verdu M."/>
            <person name="Deschamps P."/>
            <person name="Moreira D."/>
            <person name="Lopez-Garcia P."/>
            <person name="Mira A."/>
            <person name="Rodriguez-Valera F."/>
        </authorList>
    </citation>
    <scope>NUCLEOTIDE SEQUENCE</scope>
</reference>
<dbReference type="SUPFAM" id="SSF88798">
    <property type="entry name" value="N-terminal, heterodimerisation domain of RBP7 (RpoE)"/>
    <property type="match status" value="1"/>
</dbReference>
<dbReference type="InterPro" id="IPR045113">
    <property type="entry name" value="Rpb7-like"/>
</dbReference>
<dbReference type="InterPro" id="IPR012340">
    <property type="entry name" value="NA-bd_OB-fold"/>
</dbReference>
<evidence type="ECO:0000256" key="1">
    <source>
        <dbReference type="ARBA" id="ARBA00009307"/>
    </source>
</evidence>
<comment type="function">
    <text evidence="4">DNA-dependent RNA polymerase (RNAP) catalyzes the transcription of DNA into RNA using the four ribonucleoside triphosphates as substrates.</text>
</comment>
<dbReference type="PANTHER" id="PTHR12709:SF4">
    <property type="entry name" value="DNA-DIRECTED RNA POLYMERASE II SUBUNIT RPB7"/>
    <property type="match status" value="1"/>
</dbReference>
<comment type="catalytic activity">
    <reaction evidence="4">
        <text>RNA(n) + a ribonucleoside 5'-triphosphate = RNA(n+1) + diphosphate</text>
        <dbReference type="Rhea" id="RHEA:21248"/>
        <dbReference type="Rhea" id="RHEA-COMP:14527"/>
        <dbReference type="Rhea" id="RHEA-COMP:17342"/>
        <dbReference type="ChEBI" id="CHEBI:33019"/>
        <dbReference type="ChEBI" id="CHEBI:61557"/>
        <dbReference type="ChEBI" id="CHEBI:140395"/>
        <dbReference type="EC" id="2.7.7.6"/>
    </reaction>
</comment>
<dbReference type="InterPro" id="IPR046399">
    <property type="entry name" value="RNApol_Rpo7"/>
</dbReference>
<dbReference type="CDD" id="cd04460">
    <property type="entry name" value="S1_RpoE"/>
    <property type="match status" value="1"/>
</dbReference>
<dbReference type="Gene3D" id="2.40.50.140">
    <property type="entry name" value="Nucleic acid-binding proteins"/>
    <property type="match status" value="1"/>
</dbReference>
<dbReference type="GO" id="GO:0003899">
    <property type="term" value="F:DNA-directed RNA polymerase activity"/>
    <property type="evidence" value="ECO:0007669"/>
    <property type="project" value="UniProtKB-UniRule"/>
</dbReference>
<dbReference type="EC" id="2.7.7.6" evidence="4"/>
<dbReference type="PROSITE" id="PS50126">
    <property type="entry name" value="S1"/>
    <property type="match status" value="1"/>
</dbReference>
<feature type="domain" description="S1 motif" evidence="6">
    <location>
        <begin position="84"/>
        <end position="168"/>
    </location>
</feature>
<dbReference type="Pfam" id="PF00575">
    <property type="entry name" value="S1"/>
    <property type="match status" value="1"/>
</dbReference>
<dbReference type="Gene3D" id="3.30.1490.120">
    <property type="entry name" value="RNA polymerase Rpb7-like, N-terminal domain"/>
    <property type="match status" value="1"/>
</dbReference>
<evidence type="ECO:0000313" key="7">
    <source>
        <dbReference type="EMBL" id="ADD93176.1"/>
    </source>
</evidence>
<gene>
    <name evidence="4" type="primary">rpo7</name>
    <name evidence="4" type="synonym">rpoE</name>
</gene>
<dbReference type="NCBIfam" id="NF006333">
    <property type="entry name" value="PRK08563.1"/>
    <property type="match status" value="1"/>
</dbReference>
<dbReference type="SUPFAM" id="SSF50249">
    <property type="entry name" value="Nucleic acid-binding proteins"/>
    <property type="match status" value="1"/>
</dbReference>